<dbReference type="EMBL" id="WNXD01000002">
    <property type="protein sequence ID" value="MBB2147227.1"/>
    <property type="molecule type" value="Genomic_DNA"/>
</dbReference>
<dbReference type="GO" id="GO:0015171">
    <property type="term" value="F:amino acid transmembrane transporter activity"/>
    <property type="evidence" value="ECO:0007669"/>
    <property type="project" value="TreeGrafter"/>
</dbReference>
<keyword evidence="5 6" id="KW-0472">Membrane</keyword>
<protein>
    <submittedName>
        <fullName evidence="7">Amino acid permease</fullName>
    </submittedName>
</protein>
<evidence type="ECO:0000313" key="8">
    <source>
        <dbReference type="Proteomes" id="UP000601055"/>
    </source>
</evidence>
<evidence type="ECO:0000256" key="5">
    <source>
        <dbReference type="ARBA" id="ARBA00023136"/>
    </source>
</evidence>
<organism evidence="7 8">
    <name type="scientific">Pedobacter planticolens</name>
    <dbReference type="NCBI Taxonomy" id="2679964"/>
    <lineage>
        <taxon>Bacteria</taxon>
        <taxon>Pseudomonadati</taxon>
        <taxon>Bacteroidota</taxon>
        <taxon>Sphingobacteriia</taxon>
        <taxon>Sphingobacteriales</taxon>
        <taxon>Sphingobacteriaceae</taxon>
        <taxon>Pedobacter</taxon>
    </lineage>
</organism>
<dbReference type="Gene3D" id="1.20.1740.10">
    <property type="entry name" value="Amino acid/polyamine transporter I"/>
    <property type="match status" value="1"/>
</dbReference>
<dbReference type="AlphaFoldDB" id="A0A923E013"/>
<feature type="transmembrane region" description="Helical" evidence="6">
    <location>
        <begin position="59"/>
        <end position="81"/>
    </location>
</feature>
<feature type="transmembrane region" description="Helical" evidence="6">
    <location>
        <begin position="414"/>
        <end position="431"/>
    </location>
</feature>
<evidence type="ECO:0000256" key="1">
    <source>
        <dbReference type="ARBA" id="ARBA00004141"/>
    </source>
</evidence>
<evidence type="ECO:0000256" key="3">
    <source>
        <dbReference type="ARBA" id="ARBA00022692"/>
    </source>
</evidence>
<dbReference type="RefSeq" id="WP_182923845.1">
    <property type="nucleotide sequence ID" value="NZ_WNXD01000002.1"/>
</dbReference>
<keyword evidence="3 6" id="KW-0812">Transmembrane</keyword>
<feature type="transmembrane region" description="Helical" evidence="6">
    <location>
        <begin position="507"/>
        <end position="526"/>
    </location>
</feature>
<feature type="transmembrane region" description="Helical" evidence="6">
    <location>
        <begin position="163"/>
        <end position="181"/>
    </location>
</feature>
<feature type="transmembrane region" description="Helical" evidence="6">
    <location>
        <begin position="31"/>
        <end position="53"/>
    </location>
</feature>
<feature type="transmembrane region" description="Helical" evidence="6">
    <location>
        <begin position="443"/>
        <end position="463"/>
    </location>
</feature>
<feature type="transmembrane region" description="Helical" evidence="6">
    <location>
        <begin position="274"/>
        <end position="294"/>
    </location>
</feature>
<gene>
    <name evidence="7" type="ORF">GM921_17130</name>
</gene>
<feature type="transmembrane region" description="Helical" evidence="6">
    <location>
        <begin position="338"/>
        <end position="357"/>
    </location>
</feature>
<comment type="caution">
    <text evidence="7">The sequence shown here is derived from an EMBL/GenBank/DDBJ whole genome shotgun (WGS) entry which is preliminary data.</text>
</comment>
<dbReference type="GO" id="GO:0016020">
    <property type="term" value="C:membrane"/>
    <property type="evidence" value="ECO:0007669"/>
    <property type="project" value="UniProtKB-SubCell"/>
</dbReference>
<keyword evidence="4 6" id="KW-1133">Transmembrane helix</keyword>
<reference evidence="7" key="1">
    <citation type="submission" date="2019-11" db="EMBL/GenBank/DDBJ databases">
        <title>Description of Pedobacter sp. LMG 31464T.</title>
        <authorList>
            <person name="Carlier A."/>
            <person name="Qi S."/>
            <person name="Vandamme P."/>
        </authorList>
    </citation>
    <scope>NUCLEOTIDE SEQUENCE</scope>
    <source>
        <strain evidence="7">LMG 31464</strain>
    </source>
</reference>
<name>A0A923E013_9SPHI</name>
<keyword evidence="8" id="KW-1185">Reference proteome</keyword>
<keyword evidence="2" id="KW-0813">Transport</keyword>
<feature type="transmembrane region" description="Helical" evidence="6">
    <location>
        <begin position="469"/>
        <end position="486"/>
    </location>
</feature>
<feature type="transmembrane region" description="Helical" evidence="6">
    <location>
        <begin position="102"/>
        <end position="126"/>
    </location>
</feature>
<dbReference type="Pfam" id="PF13520">
    <property type="entry name" value="AA_permease_2"/>
    <property type="match status" value="1"/>
</dbReference>
<evidence type="ECO:0000256" key="2">
    <source>
        <dbReference type="ARBA" id="ARBA00022448"/>
    </source>
</evidence>
<feature type="transmembrane region" description="Helical" evidence="6">
    <location>
        <begin position="390"/>
        <end position="408"/>
    </location>
</feature>
<dbReference type="InterPro" id="IPR002293">
    <property type="entry name" value="AA/rel_permease1"/>
</dbReference>
<dbReference type="PANTHER" id="PTHR43243">
    <property type="entry name" value="INNER MEMBRANE TRANSPORTER YGJI-RELATED"/>
    <property type="match status" value="1"/>
</dbReference>
<dbReference type="PIRSF" id="PIRSF006060">
    <property type="entry name" value="AA_transporter"/>
    <property type="match status" value="1"/>
</dbReference>
<dbReference type="PANTHER" id="PTHR43243:SF4">
    <property type="entry name" value="CATIONIC AMINO ACID TRANSPORTER 4"/>
    <property type="match status" value="1"/>
</dbReference>
<proteinExistence type="predicted"/>
<feature type="transmembrane region" description="Helical" evidence="6">
    <location>
        <begin position="233"/>
        <end position="253"/>
    </location>
</feature>
<feature type="transmembrane region" description="Helical" evidence="6">
    <location>
        <begin position="188"/>
        <end position="213"/>
    </location>
</feature>
<sequence length="574" mass="61803">MNFRKSIDLLTKEAEESGEGTLKRTLGPVNLVALGIGAIIGAGLFSITGSAAANNAGPAITISFIIAAIGCAFAGLCYAEFASMIPVAGSAYTYSYATMGEFIAWIIGWDLVLEYAVGAATVAISWSRYLVKFLDYFNVHLPAQVVMSPFDTAVLADGTSVSGMFNLPAVFIVVLMSLILIKGTKESAVINGVIVAVKVVIVLIFIFLGWKYINADNYSPYFIPADKPGHEGFFTNGWGGVIRAAAIVFFAYIGFDAVSTAAQEAKNPKKDMPIGILVSLFICTILYILFAHVMTGVANYDLFKGQDGIAPVAVAIDNMGVKNAAGLVTPAYPWLNKAIILAILGGYASVIMVMLMGQSRVFFSMSKDGLIPKVFSSVHSKFGTPSKSNLLFMVFVSLFAAFVPARVVGEMTSIGTLFAFILVCIGVMILRKRMPDLPRAFKVPLVPLIPILGVLVCLGMMVFLPLDTWVRLLVWMIIGINVYLFYGIKNSLLSDNKVTTLIRSNKVVSYVGLVLAALLIIVAVLHHQLSIQAMETDATVKADVGLYYFSLVFAVVHVLVYGYRIATAKNIQAK</sequence>
<dbReference type="Proteomes" id="UP000601055">
    <property type="component" value="Unassembled WGS sequence"/>
</dbReference>
<evidence type="ECO:0000256" key="4">
    <source>
        <dbReference type="ARBA" id="ARBA00022989"/>
    </source>
</evidence>
<evidence type="ECO:0000256" key="6">
    <source>
        <dbReference type="SAM" id="Phobius"/>
    </source>
</evidence>
<comment type="subcellular location">
    <subcellularLocation>
        <location evidence="1">Membrane</location>
        <topology evidence="1">Multi-pass membrane protein</topology>
    </subcellularLocation>
</comment>
<evidence type="ECO:0000313" key="7">
    <source>
        <dbReference type="EMBL" id="MBB2147227.1"/>
    </source>
</evidence>
<feature type="transmembrane region" description="Helical" evidence="6">
    <location>
        <begin position="546"/>
        <end position="566"/>
    </location>
</feature>
<accession>A0A923E013</accession>